<feature type="chain" id="PRO_5026305853" evidence="1">
    <location>
        <begin position="20"/>
        <end position="272"/>
    </location>
</feature>
<keyword evidence="1" id="KW-0732">Signal</keyword>
<evidence type="ECO:0000256" key="1">
    <source>
        <dbReference type="SAM" id="SignalP"/>
    </source>
</evidence>
<gene>
    <name evidence="2" type="ORF">GJV76_05895</name>
</gene>
<keyword evidence="3" id="KW-1185">Reference proteome</keyword>
<dbReference type="OrthoDB" id="1455378at2"/>
<dbReference type="EMBL" id="WMJX01000009">
    <property type="protein sequence ID" value="MTG97673.1"/>
    <property type="molecule type" value="Genomic_DNA"/>
</dbReference>
<feature type="signal peptide" evidence="1">
    <location>
        <begin position="1"/>
        <end position="19"/>
    </location>
</feature>
<protein>
    <submittedName>
        <fullName evidence="2">Uncharacterized protein</fullName>
    </submittedName>
</protein>
<dbReference type="AlphaFoldDB" id="A0A6I3LHG2"/>
<sequence>MKRYLFTMSLIFCSFIVYGQSLKAVFDKTDKVYSGHDLIKELVQQQKDTQFTRYFKAIYPTDSVDGWEHKIAYEGVQLKDSVYQYTLSKYKRGVSQADSEAILVSTKVFFFKDKNYRNSRMISRKFLKGGYIEEKEKEGNSVRLKCLNSEGETVNDNGCLKYSRVNFPKHKFKRLYSDMYHKLFKVASLELGQDEKVNIRLMIVADPKTNKWNIYFNDLDKYNLSEQNKYQIIAALSKVVNSEPIDKTYFDEDLYGNLYEYPISIPIQLENI</sequence>
<organism evidence="2 3">
    <name type="scientific">Myroides albus</name>
    <dbReference type="NCBI Taxonomy" id="2562892"/>
    <lineage>
        <taxon>Bacteria</taxon>
        <taxon>Pseudomonadati</taxon>
        <taxon>Bacteroidota</taxon>
        <taxon>Flavobacteriia</taxon>
        <taxon>Flavobacteriales</taxon>
        <taxon>Flavobacteriaceae</taxon>
        <taxon>Myroides</taxon>
    </lineage>
</organism>
<reference evidence="2 3" key="1">
    <citation type="submission" date="2019-11" db="EMBL/GenBank/DDBJ databases">
        <title>Genome of Strain BIT-d1.</title>
        <authorList>
            <person name="Yang Y."/>
        </authorList>
    </citation>
    <scope>NUCLEOTIDE SEQUENCE [LARGE SCALE GENOMIC DNA]</scope>
    <source>
        <strain evidence="2 3">BIT-d1</strain>
    </source>
</reference>
<name>A0A6I3LHG2_9FLAO</name>
<accession>A0A6I3LHG2</accession>
<evidence type="ECO:0000313" key="2">
    <source>
        <dbReference type="EMBL" id="MTG97673.1"/>
    </source>
</evidence>
<dbReference type="Proteomes" id="UP000438760">
    <property type="component" value="Unassembled WGS sequence"/>
</dbReference>
<proteinExistence type="predicted"/>
<evidence type="ECO:0000313" key="3">
    <source>
        <dbReference type="Proteomes" id="UP000438760"/>
    </source>
</evidence>
<comment type="caution">
    <text evidence="2">The sequence shown here is derived from an EMBL/GenBank/DDBJ whole genome shotgun (WGS) entry which is preliminary data.</text>
</comment>